<evidence type="ECO:0000313" key="3">
    <source>
        <dbReference type="EMBL" id="ADL51119.1"/>
    </source>
</evidence>
<accession>D9SVJ5</accession>
<gene>
    <name evidence="3" type="ordered locus">Clocel_1366</name>
</gene>
<evidence type="ECO:0000256" key="2">
    <source>
        <dbReference type="HAMAP-Rule" id="MF_00489"/>
    </source>
</evidence>
<dbReference type="AlphaFoldDB" id="D9SVJ5"/>
<protein>
    <recommendedName>
        <fullName evidence="2">UPF0178 protein Clocel_1366</fullName>
    </recommendedName>
</protein>
<reference evidence="3 4" key="1">
    <citation type="submission" date="2010-08" db="EMBL/GenBank/DDBJ databases">
        <title>Complete sequence of Clostridium cellulovorans 743B.</title>
        <authorList>
            <consortium name="US DOE Joint Genome Institute"/>
            <person name="Lucas S."/>
            <person name="Copeland A."/>
            <person name="Lapidus A."/>
            <person name="Cheng J.-F."/>
            <person name="Bruce D."/>
            <person name="Goodwin L."/>
            <person name="Pitluck S."/>
            <person name="Chertkov O."/>
            <person name="Detter J.C."/>
            <person name="Han C."/>
            <person name="Tapia R."/>
            <person name="Land M."/>
            <person name="Hauser L."/>
            <person name="Chang Y.-J."/>
            <person name="Jeffries C."/>
            <person name="Kyrpides N."/>
            <person name="Ivanova N."/>
            <person name="Mikhailova N."/>
            <person name="Hemme C.L."/>
            <person name="Woyke T."/>
        </authorList>
    </citation>
    <scope>NUCLEOTIDE SEQUENCE [LARGE SCALE GENOMIC DNA]</scope>
    <source>
        <strain evidence="4">ATCC 35296 / DSM 3052 / OCM 3 / 743B</strain>
    </source>
</reference>
<name>D9SVJ5_CLOC7</name>
<evidence type="ECO:0000256" key="1">
    <source>
        <dbReference type="ARBA" id="ARBA00008522"/>
    </source>
</evidence>
<comment type="similarity">
    <text evidence="1 2">Belongs to the UPF0178 family.</text>
</comment>
<dbReference type="KEGG" id="ccb:Clocel_1366"/>
<dbReference type="RefSeq" id="WP_010076017.1">
    <property type="nucleotide sequence ID" value="NC_014393.1"/>
</dbReference>
<proteinExistence type="inferred from homology"/>
<dbReference type="Pfam" id="PF02639">
    <property type="entry name" value="DUF188"/>
    <property type="match status" value="1"/>
</dbReference>
<keyword evidence="4" id="KW-1185">Reference proteome</keyword>
<dbReference type="EMBL" id="CP002160">
    <property type="protein sequence ID" value="ADL51119.1"/>
    <property type="molecule type" value="Genomic_DNA"/>
</dbReference>
<dbReference type="HAMAP" id="MF_00489">
    <property type="entry name" value="UPF0178"/>
    <property type="match status" value="1"/>
</dbReference>
<organism evidence="3 4">
    <name type="scientific">Clostridium cellulovorans (strain ATCC 35296 / DSM 3052 / OCM 3 / 743B)</name>
    <dbReference type="NCBI Taxonomy" id="573061"/>
    <lineage>
        <taxon>Bacteria</taxon>
        <taxon>Bacillati</taxon>
        <taxon>Bacillota</taxon>
        <taxon>Clostridia</taxon>
        <taxon>Eubacteriales</taxon>
        <taxon>Clostridiaceae</taxon>
        <taxon>Clostridium</taxon>
    </lineage>
</organism>
<dbReference type="Proteomes" id="UP000002730">
    <property type="component" value="Chromosome"/>
</dbReference>
<dbReference type="PANTHER" id="PTHR35146">
    <property type="entry name" value="UPF0178 PROTEIN YAII"/>
    <property type="match status" value="1"/>
</dbReference>
<dbReference type="NCBIfam" id="NF001095">
    <property type="entry name" value="PRK00124.1"/>
    <property type="match status" value="1"/>
</dbReference>
<dbReference type="eggNOG" id="COG1671">
    <property type="taxonomic scope" value="Bacteria"/>
</dbReference>
<dbReference type="OrthoDB" id="9798918at2"/>
<dbReference type="HOGENOM" id="CLU_106619_0_0_9"/>
<dbReference type="PANTHER" id="PTHR35146:SF1">
    <property type="entry name" value="UPF0178 PROTEIN YAII"/>
    <property type="match status" value="1"/>
</dbReference>
<evidence type="ECO:0000313" key="4">
    <source>
        <dbReference type="Proteomes" id="UP000002730"/>
    </source>
</evidence>
<sequence length="146" mass="16554">MRILVDGDACPGKSFIEKAAKEYNIEVIIFCNISHRIESDYSTVIYVDNISQGVDIKIANEVKVGDIVVSQDYGVATIALGRKAYAINPRGYIFTNENIDRLLLERHINKKIRDSGGRTQNPKKRNQEDDKRLYDNLVKLINAENP</sequence>
<dbReference type="InterPro" id="IPR003791">
    <property type="entry name" value="UPF0178"/>
</dbReference>